<name>A0AA51BS58_9VIRU</name>
<protein>
    <submittedName>
        <fullName evidence="2">Uncharacterized protein</fullName>
    </submittedName>
</protein>
<organism evidence="2">
    <name type="scientific">Rhizoctonia cerealis orthocurvulavirus</name>
    <dbReference type="NCBI Taxonomy" id="3068670"/>
    <lineage>
        <taxon>Viruses</taxon>
        <taxon>Riboviria</taxon>
        <taxon>Orthornavirae</taxon>
        <taxon>Pisuviricota</taxon>
        <taxon>Duplopiviricetes</taxon>
        <taxon>Durnavirales</taxon>
        <taxon>Curvulaviridae</taxon>
        <taxon>Orthocurvulavirus</taxon>
    </lineage>
</organism>
<sequence>MTTNYADNVAEIMSKAGVGQMRVAAPATIDEAALPTGAAPTTEAGATKMTDIIPMPKEGMSLVEMKDLYDAYTKIVEMGAFLANWTDMKGASTSTNDPVELGLQRMSALEARLYGWWIEHGVKDEFNWKTCRVQGSTPAAKEDRVKKELAGMQWMYDNPEIDRDNFYWLRAEKPQHFNVVLAYTKIISAAHDIVGGAPERDAMAFKEYQTAKKIIGTMDSNVNEFMRGIHKILQPLQEAKNVVEARKVWAAKKCGITLKTEGTLGHQRKEVDISRVGVITRPDERPKGQRVERTSVTTLDQLMRMKRKAADDEIWEDEMPLPLHRKRVRTDVREASPEYRPQSPEPVRQAGIDNDLSRGQADLMSKAIEEGMVEEGMVRTWAFKRPLASELDEIRATNVVKAPGGRERKLRHQPRSKAADVLYTAINNALAKEHIDSGDLYYMFRSTTVADDLVTTRFLTLPVQTHEAVEKWRKEYAERKKGGKKPAEGASAGDEEEMTEL</sequence>
<proteinExistence type="predicted"/>
<evidence type="ECO:0000256" key="1">
    <source>
        <dbReference type="SAM" id="MobiDB-lite"/>
    </source>
</evidence>
<dbReference type="EMBL" id="OQ999680">
    <property type="protein sequence ID" value="WMI40001.1"/>
    <property type="molecule type" value="Genomic_RNA"/>
</dbReference>
<reference evidence="2" key="1">
    <citation type="journal article" date="2023" name="Microbiol. Spectr.">
        <title>Extreme Diversity of Mycoviruses Present in Single Strains of Rhizoctonia cerealis, the Pathogen of Wheat Sharp Eyespot.</title>
        <authorList>
            <person name="Li W."/>
            <person name="Sun H."/>
            <person name="Cao S."/>
            <person name="Zhang A."/>
            <person name="Zhang H."/>
            <person name="Shu Y."/>
            <person name="Chen H."/>
        </authorList>
    </citation>
    <scope>NUCLEOTIDE SEQUENCE</scope>
    <source>
        <strain evidence="2">RcOCV-0928-1</strain>
    </source>
</reference>
<accession>A0AA51BS58</accession>
<feature type="region of interest" description="Disordered" evidence="1">
    <location>
        <begin position="476"/>
        <end position="501"/>
    </location>
</feature>
<evidence type="ECO:0000313" key="2">
    <source>
        <dbReference type="EMBL" id="WMI40001.1"/>
    </source>
</evidence>
<reference evidence="2" key="2">
    <citation type="submission" date="2023-05" db="EMBL/GenBank/DDBJ databases">
        <authorList>
            <person name="Li W."/>
        </authorList>
    </citation>
    <scope>NUCLEOTIDE SEQUENCE</scope>
    <source>
        <strain evidence="2">RcOCV-0928-1</strain>
    </source>
</reference>